<dbReference type="InterPro" id="IPR029068">
    <property type="entry name" value="Glyas_Bleomycin-R_OHBP_Dase"/>
</dbReference>
<evidence type="ECO:0000313" key="2">
    <source>
        <dbReference type="EMBL" id="NYD37214.1"/>
    </source>
</evidence>
<feature type="domain" description="VOC" evidence="1">
    <location>
        <begin position="7"/>
        <end position="133"/>
    </location>
</feature>
<dbReference type="PANTHER" id="PTHR34109">
    <property type="entry name" value="BNAUNNG04460D PROTEIN-RELATED"/>
    <property type="match status" value="1"/>
</dbReference>
<name>A0A7Y9DXG6_9PSEU</name>
<dbReference type="EMBL" id="JACCBN010000001">
    <property type="protein sequence ID" value="NYD37214.1"/>
    <property type="molecule type" value="Genomic_DNA"/>
</dbReference>
<keyword evidence="3" id="KW-1185">Reference proteome</keyword>
<dbReference type="Gene3D" id="3.30.720.110">
    <property type="match status" value="1"/>
</dbReference>
<dbReference type="InterPro" id="IPR004360">
    <property type="entry name" value="Glyas_Fos-R_dOase_dom"/>
</dbReference>
<gene>
    <name evidence="2" type="ORF">BJ983_003316</name>
</gene>
<dbReference type="InterPro" id="IPR037523">
    <property type="entry name" value="VOC_core"/>
</dbReference>
<evidence type="ECO:0000313" key="3">
    <source>
        <dbReference type="Proteomes" id="UP000535890"/>
    </source>
</evidence>
<dbReference type="SUPFAM" id="SSF54593">
    <property type="entry name" value="Glyoxalase/Bleomycin resistance protein/Dihydroxybiphenyl dioxygenase"/>
    <property type="match status" value="1"/>
</dbReference>
<organism evidence="2 3">
    <name type="scientific">Actinomycetospora corticicola</name>
    <dbReference type="NCBI Taxonomy" id="663602"/>
    <lineage>
        <taxon>Bacteria</taxon>
        <taxon>Bacillati</taxon>
        <taxon>Actinomycetota</taxon>
        <taxon>Actinomycetes</taxon>
        <taxon>Pseudonocardiales</taxon>
        <taxon>Pseudonocardiaceae</taxon>
        <taxon>Actinomycetospora</taxon>
    </lineage>
</organism>
<dbReference type="Gene3D" id="3.30.720.120">
    <property type="match status" value="1"/>
</dbReference>
<dbReference type="AlphaFoldDB" id="A0A7Y9DXG6"/>
<dbReference type="PROSITE" id="PS51819">
    <property type="entry name" value="VOC"/>
    <property type="match status" value="1"/>
</dbReference>
<dbReference type="PANTHER" id="PTHR34109:SF1">
    <property type="entry name" value="VOC DOMAIN-CONTAINING PROTEIN"/>
    <property type="match status" value="1"/>
</dbReference>
<accession>A0A7Y9DXG6</accession>
<proteinExistence type="predicted"/>
<dbReference type="RefSeq" id="WP_179794791.1">
    <property type="nucleotide sequence ID" value="NZ_BAABHP010000014.1"/>
</dbReference>
<comment type="caution">
    <text evidence="2">The sequence shown here is derived from an EMBL/GenBank/DDBJ whole genome shotgun (WGS) entry which is preliminary data.</text>
</comment>
<protein>
    <submittedName>
        <fullName evidence="2">Putative glyoxalase superfamily protein PhnB</fullName>
    </submittedName>
</protein>
<sequence>MSTAPAPQVWPTLRARDARALIDFYVSAFGFTESVVYAGDDGVIHHAELGWPPGGGIMLGQEREDTSGRAWSLAPGTFGGYAVTRDAAHTDEVFARAVAAGATPLAEPYDTEYGSHDAAVLDPEGNHWQFGTYPGHPVTG</sequence>
<dbReference type="Pfam" id="PF00903">
    <property type="entry name" value="Glyoxalase"/>
    <property type="match status" value="1"/>
</dbReference>
<evidence type="ECO:0000259" key="1">
    <source>
        <dbReference type="PROSITE" id="PS51819"/>
    </source>
</evidence>
<dbReference type="Proteomes" id="UP000535890">
    <property type="component" value="Unassembled WGS sequence"/>
</dbReference>
<reference evidence="2 3" key="1">
    <citation type="submission" date="2020-07" db="EMBL/GenBank/DDBJ databases">
        <title>Sequencing the genomes of 1000 actinobacteria strains.</title>
        <authorList>
            <person name="Klenk H.-P."/>
        </authorList>
    </citation>
    <scope>NUCLEOTIDE SEQUENCE [LARGE SCALE GENOMIC DNA]</scope>
    <source>
        <strain evidence="2 3">DSM 45772</strain>
    </source>
</reference>